<feature type="domain" description="CS" evidence="2">
    <location>
        <begin position="7"/>
        <end position="91"/>
    </location>
</feature>
<feature type="domain" description="SGS" evidence="1">
    <location>
        <begin position="97"/>
        <end position="185"/>
    </location>
</feature>
<dbReference type="PANTHER" id="PTHR45862">
    <property type="entry name" value="PROTEIN SGT1 HOMOLOG"/>
    <property type="match status" value="1"/>
</dbReference>
<dbReference type="Pfam" id="PF05002">
    <property type="entry name" value="SGS"/>
    <property type="match status" value="1"/>
</dbReference>
<accession>A0A6M2DLT2</accession>
<organism evidence="3">
    <name type="scientific">Xenopsylla cheopis</name>
    <name type="common">Oriental rat flea</name>
    <name type="synonym">Pulex cheopis</name>
    <dbReference type="NCBI Taxonomy" id="163159"/>
    <lineage>
        <taxon>Eukaryota</taxon>
        <taxon>Metazoa</taxon>
        <taxon>Ecdysozoa</taxon>
        <taxon>Arthropoda</taxon>
        <taxon>Hexapoda</taxon>
        <taxon>Insecta</taxon>
        <taxon>Pterygota</taxon>
        <taxon>Neoptera</taxon>
        <taxon>Endopterygota</taxon>
        <taxon>Siphonaptera</taxon>
        <taxon>Pulicidae</taxon>
        <taxon>Xenopsyllinae</taxon>
        <taxon>Xenopsylla</taxon>
    </lineage>
</organism>
<dbReference type="Pfam" id="PF04969">
    <property type="entry name" value="CS"/>
    <property type="match status" value="1"/>
</dbReference>
<evidence type="ECO:0000259" key="2">
    <source>
        <dbReference type="PROSITE" id="PS51203"/>
    </source>
</evidence>
<dbReference type="InterPro" id="IPR044563">
    <property type="entry name" value="Sgt1-like"/>
</dbReference>
<dbReference type="AlphaFoldDB" id="A0A6M2DLT2"/>
<sequence>MISEIIKPKIKHDWYQTETHVIITILLKNVDEGKLRINYGSTSLVLKYEEHEFNFQLLNGIIPTSCSHKVTPSKVEIKLAKAIGLRWDKLEADAVLPQPVNPTKANEKWEQIAREFKEDDPQGEAALNALFQKIYGESNEDVRRAMNKSFMESGGTVLSTNWNEVGKDKVEVRPPEGMEFKKWDS</sequence>
<protein>
    <submittedName>
        <fullName evidence="3">Putative suppressor of g2 allele of skp1</fullName>
    </submittedName>
</protein>
<evidence type="ECO:0000313" key="3">
    <source>
        <dbReference type="EMBL" id="NOV46031.1"/>
    </source>
</evidence>
<dbReference type="EMBL" id="GIIL01002305">
    <property type="protein sequence ID" value="NOV46031.1"/>
    <property type="molecule type" value="Transcribed_RNA"/>
</dbReference>
<name>A0A6M2DLT2_XENCH</name>
<dbReference type="PROSITE" id="PS51048">
    <property type="entry name" value="SGS"/>
    <property type="match status" value="1"/>
</dbReference>
<dbReference type="InterPro" id="IPR008978">
    <property type="entry name" value="HSP20-like_chaperone"/>
</dbReference>
<evidence type="ECO:0000259" key="1">
    <source>
        <dbReference type="PROSITE" id="PS51048"/>
    </source>
</evidence>
<dbReference type="GO" id="GO:0051087">
    <property type="term" value="F:protein-folding chaperone binding"/>
    <property type="evidence" value="ECO:0007669"/>
    <property type="project" value="InterPro"/>
</dbReference>
<reference evidence="3" key="1">
    <citation type="submission" date="2020-03" db="EMBL/GenBank/DDBJ databases">
        <title>Transcriptomic Profiling of the Digestive Tract of the Rat Flea, Xenopsylla cheopis, Following Blood Feeding and Infection with Yersinia pestis.</title>
        <authorList>
            <person name="Bland D.M."/>
            <person name="Martens C.A."/>
            <person name="Virtaneva K."/>
            <person name="Kanakabandi K."/>
            <person name="Long D."/>
            <person name="Rosenke R."/>
            <person name="Saturday G.A."/>
            <person name="Hoyt F.H."/>
            <person name="Bruno D.P."/>
            <person name="Ribeiro J.M.C."/>
            <person name="Hinnebusch J."/>
        </authorList>
    </citation>
    <scope>NUCLEOTIDE SEQUENCE</scope>
</reference>
<dbReference type="PROSITE" id="PS51203">
    <property type="entry name" value="CS"/>
    <property type="match status" value="1"/>
</dbReference>
<dbReference type="InterPro" id="IPR007052">
    <property type="entry name" value="CS_dom"/>
</dbReference>
<dbReference type="InterPro" id="IPR007699">
    <property type="entry name" value="SGS_dom"/>
</dbReference>
<dbReference type="SUPFAM" id="SSF49764">
    <property type="entry name" value="HSP20-like chaperones"/>
    <property type="match status" value="1"/>
</dbReference>
<dbReference type="Gene3D" id="2.60.40.790">
    <property type="match status" value="1"/>
</dbReference>
<proteinExistence type="predicted"/>